<dbReference type="OrthoDB" id="9816014at2"/>
<dbReference type="PANTHER" id="PTHR43190">
    <property type="entry name" value="N-ACETYL-D-GLUCOSAMINE KINASE"/>
    <property type="match status" value="1"/>
</dbReference>
<feature type="domain" description="ATPase BadF/BadG/BcrA/BcrD type" evidence="1">
    <location>
        <begin position="7"/>
        <end position="257"/>
    </location>
</feature>
<dbReference type="NCBIfam" id="NF046058">
    <property type="entry name" value="NagK_SO3507"/>
    <property type="match status" value="1"/>
</dbReference>
<evidence type="ECO:0000259" key="1">
    <source>
        <dbReference type="Pfam" id="PF01869"/>
    </source>
</evidence>
<dbReference type="Pfam" id="PF01869">
    <property type="entry name" value="BcrAD_BadFG"/>
    <property type="match status" value="1"/>
</dbReference>
<dbReference type="AlphaFoldDB" id="A0A545UHZ9"/>
<gene>
    <name evidence="2" type="ORF">FLL46_05120</name>
</gene>
<proteinExistence type="predicted"/>
<dbReference type="Gene3D" id="3.30.420.40">
    <property type="match status" value="2"/>
</dbReference>
<dbReference type="SUPFAM" id="SSF53067">
    <property type="entry name" value="Actin-like ATPase domain"/>
    <property type="match status" value="2"/>
</dbReference>
<dbReference type="InterPro" id="IPR043129">
    <property type="entry name" value="ATPase_NBD"/>
</dbReference>
<name>A0A545UHZ9_9GAMM</name>
<organism evidence="2 3">
    <name type="scientific">Aliikangiella coralliicola</name>
    <dbReference type="NCBI Taxonomy" id="2592383"/>
    <lineage>
        <taxon>Bacteria</taxon>
        <taxon>Pseudomonadati</taxon>
        <taxon>Pseudomonadota</taxon>
        <taxon>Gammaproteobacteria</taxon>
        <taxon>Oceanospirillales</taxon>
        <taxon>Pleioneaceae</taxon>
        <taxon>Aliikangiella</taxon>
    </lineage>
</organism>
<protein>
    <submittedName>
        <fullName evidence="2">ATPase</fullName>
    </submittedName>
</protein>
<dbReference type="CDD" id="cd24082">
    <property type="entry name" value="ASKHA_NBD_GspK-like"/>
    <property type="match status" value="1"/>
</dbReference>
<dbReference type="PANTHER" id="PTHR43190:SF3">
    <property type="entry name" value="N-ACETYL-D-GLUCOSAMINE KINASE"/>
    <property type="match status" value="1"/>
</dbReference>
<accession>A0A545UHZ9</accession>
<dbReference type="EMBL" id="VIKS01000003">
    <property type="protein sequence ID" value="TQV89092.1"/>
    <property type="molecule type" value="Genomic_DNA"/>
</dbReference>
<evidence type="ECO:0000313" key="3">
    <source>
        <dbReference type="Proteomes" id="UP000315439"/>
    </source>
</evidence>
<dbReference type="InterPro" id="IPR002731">
    <property type="entry name" value="ATPase_BadF"/>
</dbReference>
<evidence type="ECO:0000313" key="2">
    <source>
        <dbReference type="EMBL" id="TQV89092.1"/>
    </source>
</evidence>
<sequence>MENMLYLGIDGGGSKCRAVIASLEGEIVGRGVGGPANPLHGFQKTLDSILDASLKALEDASLTSAIYSKLIAGVGLAGVNLPGLYKQMTEWQHPFAKMYLTTDLDIANIGAHDGSEGAVIIVGTGSCGFVNSSGHKSIFGGHGFPIGDKASGAWMGLEAIKHTLLALDGFSEQSSLATKVSEYFAVDNALALSEKMAGRSSRQYAKLAKIVFDCADENDPSALAIVNQGIDYITKMANRLLRDNPQRLCMIGGLTDFILPRLSPELAAHFVKPIEQPEIGALHYAEQCWKSVHKQSA</sequence>
<dbReference type="InterPro" id="IPR052519">
    <property type="entry name" value="Euk-type_GlcNAc_Kinase"/>
</dbReference>
<keyword evidence="3" id="KW-1185">Reference proteome</keyword>
<comment type="caution">
    <text evidence="2">The sequence shown here is derived from an EMBL/GenBank/DDBJ whole genome shotgun (WGS) entry which is preliminary data.</text>
</comment>
<reference evidence="2 3" key="1">
    <citation type="submission" date="2019-07" db="EMBL/GenBank/DDBJ databases">
        <title>Draft genome for Aliikangiella sp. M105.</title>
        <authorList>
            <person name="Wang G."/>
        </authorList>
    </citation>
    <scope>NUCLEOTIDE SEQUENCE [LARGE SCALE GENOMIC DNA]</scope>
    <source>
        <strain evidence="2 3">M105</strain>
    </source>
</reference>
<dbReference type="Proteomes" id="UP000315439">
    <property type="component" value="Unassembled WGS sequence"/>
</dbReference>